<accession>A0A2J6TMS5</accession>
<dbReference type="GeneID" id="36590671"/>
<gene>
    <name evidence="1" type="ORF">K444DRAFT_626013</name>
</gene>
<dbReference type="Proteomes" id="UP000235371">
    <property type="component" value="Unassembled WGS sequence"/>
</dbReference>
<reference evidence="1 2" key="1">
    <citation type="submission" date="2016-04" db="EMBL/GenBank/DDBJ databases">
        <title>A degradative enzymes factory behind the ericoid mycorrhizal symbiosis.</title>
        <authorList>
            <consortium name="DOE Joint Genome Institute"/>
            <person name="Martino E."/>
            <person name="Morin E."/>
            <person name="Grelet G."/>
            <person name="Kuo A."/>
            <person name="Kohler A."/>
            <person name="Daghino S."/>
            <person name="Barry K."/>
            <person name="Choi C."/>
            <person name="Cichocki N."/>
            <person name="Clum A."/>
            <person name="Copeland A."/>
            <person name="Hainaut M."/>
            <person name="Haridas S."/>
            <person name="Labutti K."/>
            <person name="Lindquist E."/>
            <person name="Lipzen A."/>
            <person name="Khouja H.-R."/>
            <person name="Murat C."/>
            <person name="Ohm R."/>
            <person name="Olson A."/>
            <person name="Spatafora J."/>
            <person name="Veneault-Fourrey C."/>
            <person name="Henrissat B."/>
            <person name="Grigoriev I."/>
            <person name="Martin F."/>
            <person name="Perotto S."/>
        </authorList>
    </citation>
    <scope>NUCLEOTIDE SEQUENCE [LARGE SCALE GENOMIC DNA]</scope>
    <source>
        <strain evidence="1 2">E</strain>
    </source>
</reference>
<evidence type="ECO:0000313" key="2">
    <source>
        <dbReference type="Proteomes" id="UP000235371"/>
    </source>
</evidence>
<proteinExistence type="predicted"/>
<dbReference type="InParanoid" id="A0A2J6TMS5"/>
<keyword evidence="2" id="KW-1185">Reference proteome</keyword>
<dbReference type="RefSeq" id="XP_024741225.1">
    <property type="nucleotide sequence ID" value="XM_024882594.1"/>
</dbReference>
<sequence length="120" mass="12030">MASAATPTPAPSPALAPVLRWPLAAAAEVVAVESWYCSAKIRFTITTTVVPVAVELGAGQQDGLFGAQPISGKDVVVAEAITEVKVGDPQPAVRTSDASAEVEEPAEAAVVVGPASAIPV</sequence>
<evidence type="ECO:0000313" key="1">
    <source>
        <dbReference type="EMBL" id="PMD64321.1"/>
    </source>
</evidence>
<dbReference type="EMBL" id="KZ613767">
    <property type="protein sequence ID" value="PMD64321.1"/>
    <property type="molecule type" value="Genomic_DNA"/>
</dbReference>
<organism evidence="1 2">
    <name type="scientific">Hyaloscypha bicolor E</name>
    <dbReference type="NCBI Taxonomy" id="1095630"/>
    <lineage>
        <taxon>Eukaryota</taxon>
        <taxon>Fungi</taxon>
        <taxon>Dikarya</taxon>
        <taxon>Ascomycota</taxon>
        <taxon>Pezizomycotina</taxon>
        <taxon>Leotiomycetes</taxon>
        <taxon>Helotiales</taxon>
        <taxon>Hyaloscyphaceae</taxon>
        <taxon>Hyaloscypha</taxon>
        <taxon>Hyaloscypha bicolor</taxon>
    </lineage>
</organism>
<dbReference type="AlphaFoldDB" id="A0A2J6TMS5"/>
<name>A0A2J6TMS5_9HELO</name>
<protein>
    <submittedName>
        <fullName evidence="1">Uncharacterized protein</fullName>
    </submittedName>
</protein>